<dbReference type="AlphaFoldDB" id="A0AAD3NNL7"/>
<dbReference type="GO" id="GO:0005829">
    <property type="term" value="C:cytosol"/>
    <property type="evidence" value="ECO:0007669"/>
    <property type="project" value="TreeGrafter"/>
</dbReference>
<dbReference type="Gene3D" id="3.40.1090.10">
    <property type="entry name" value="Cytosolic phospholipase A2 catalytic domain"/>
    <property type="match status" value="1"/>
</dbReference>
<dbReference type="GO" id="GO:0005654">
    <property type="term" value="C:nucleoplasm"/>
    <property type="evidence" value="ECO:0007669"/>
    <property type="project" value="TreeGrafter"/>
</dbReference>
<protein>
    <submittedName>
        <fullName evidence="1">Cytosolic phospholipase A2 gamma-like isoform X1</fullName>
    </submittedName>
</protein>
<dbReference type="GO" id="GO:0047498">
    <property type="term" value="F:calcium-dependent phospholipase A2 activity"/>
    <property type="evidence" value="ECO:0007669"/>
    <property type="project" value="TreeGrafter"/>
</dbReference>
<dbReference type="Proteomes" id="UP001279410">
    <property type="component" value="Unassembled WGS sequence"/>
</dbReference>
<dbReference type="GO" id="GO:0005509">
    <property type="term" value="F:calcium ion binding"/>
    <property type="evidence" value="ECO:0007669"/>
    <property type="project" value="TreeGrafter"/>
</dbReference>
<sequence length="184" mass="20143">MKQMDLRHLSDEASRNATNPYPIYSAIEKNCFSDGPIEGKWFEVSPHEAGFTEMGLFVEASLLGSKFQSGELLEVTPEMDMVRLQVNCWQAILNSSAGAVPPHVRIPVRANTSGGPDDAKNVMTSNNSQTQLRNVRLWDDGGRVCGLAVKVAWRSRRVGCSAISCLTHGGRWYSGRNLGSACVN</sequence>
<dbReference type="GO" id="GO:0046475">
    <property type="term" value="P:glycerophospholipid catabolic process"/>
    <property type="evidence" value="ECO:0007669"/>
    <property type="project" value="TreeGrafter"/>
</dbReference>
<dbReference type="SUPFAM" id="SSF52151">
    <property type="entry name" value="FabD/lysophospholipase-like"/>
    <property type="match status" value="1"/>
</dbReference>
<evidence type="ECO:0000313" key="2">
    <source>
        <dbReference type="Proteomes" id="UP001279410"/>
    </source>
</evidence>
<proteinExistence type="predicted"/>
<dbReference type="InterPro" id="IPR016035">
    <property type="entry name" value="Acyl_Trfase/lysoPLipase"/>
</dbReference>
<dbReference type="PANTHER" id="PTHR10728">
    <property type="entry name" value="CYTOSOLIC PHOSPHOLIPASE A2"/>
    <property type="match status" value="1"/>
</dbReference>
<dbReference type="EMBL" id="BRZM01002775">
    <property type="protein sequence ID" value="GLD75202.1"/>
    <property type="molecule type" value="Genomic_DNA"/>
</dbReference>
<dbReference type="GO" id="GO:0005635">
    <property type="term" value="C:nuclear envelope"/>
    <property type="evidence" value="ECO:0007669"/>
    <property type="project" value="TreeGrafter"/>
</dbReference>
<comment type="caution">
    <text evidence="1">The sequence shown here is derived from an EMBL/GenBank/DDBJ whole genome shotgun (WGS) entry which is preliminary data.</text>
</comment>
<evidence type="ECO:0000313" key="1">
    <source>
        <dbReference type="EMBL" id="GLD75202.1"/>
    </source>
</evidence>
<accession>A0AAD3NNL7</accession>
<name>A0AAD3NNL7_LATJO</name>
<dbReference type="PANTHER" id="PTHR10728:SF39">
    <property type="entry name" value="CYTOSOLIC PHOSPHOLIPASE A2 GAMMA"/>
    <property type="match status" value="1"/>
</dbReference>
<keyword evidence="2" id="KW-1185">Reference proteome</keyword>
<reference evidence="1" key="1">
    <citation type="submission" date="2022-08" db="EMBL/GenBank/DDBJ databases">
        <title>Genome sequencing of akame (Lates japonicus).</title>
        <authorList>
            <person name="Hashiguchi Y."/>
            <person name="Takahashi H."/>
        </authorList>
    </citation>
    <scope>NUCLEOTIDE SEQUENCE</scope>
    <source>
        <strain evidence="1">Kochi</strain>
    </source>
</reference>
<organism evidence="1 2">
    <name type="scientific">Lates japonicus</name>
    <name type="common">Japanese lates</name>
    <dbReference type="NCBI Taxonomy" id="270547"/>
    <lineage>
        <taxon>Eukaryota</taxon>
        <taxon>Metazoa</taxon>
        <taxon>Chordata</taxon>
        <taxon>Craniata</taxon>
        <taxon>Vertebrata</taxon>
        <taxon>Euteleostomi</taxon>
        <taxon>Actinopterygii</taxon>
        <taxon>Neopterygii</taxon>
        <taxon>Teleostei</taxon>
        <taxon>Neoteleostei</taxon>
        <taxon>Acanthomorphata</taxon>
        <taxon>Carangaria</taxon>
        <taxon>Carangaria incertae sedis</taxon>
        <taxon>Centropomidae</taxon>
        <taxon>Lates</taxon>
    </lineage>
</organism>
<dbReference type="GO" id="GO:0005544">
    <property type="term" value="F:calcium-dependent phospholipid binding"/>
    <property type="evidence" value="ECO:0007669"/>
    <property type="project" value="TreeGrafter"/>
</dbReference>
<gene>
    <name evidence="1" type="ORF">AKAME5_002653500</name>
</gene>